<protein>
    <submittedName>
        <fullName evidence="1">Uncharacterized protein</fullName>
    </submittedName>
</protein>
<organism evidence="1 2">
    <name type="scientific">Choristoneura fumiferana</name>
    <name type="common">Spruce budworm moth</name>
    <name type="synonym">Archips fumiferana</name>
    <dbReference type="NCBI Taxonomy" id="7141"/>
    <lineage>
        <taxon>Eukaryota</taxon>
        <taxon>Metazoa</taxon>
        <taxon>Ecdysozoa</taxon>
        <taxon>Arthropoda</taxon>
        <taxon>Hexapoda</taxon>
        <taxon>Insecta</taxon>
        <taxon>Pterygota</taxon>
        <taxon>Neoptera</taxon>
        <taxon>Endopterygota</taxon>
        <taxon>Lepidoptera</taxon>
        <taxon>Glossata</taxon>
        <taxon>Ditrysia</taxon>
        <taxon>Tortricoidea</taxon>
        <taxon>Tortricidae</taxon>
        <taxon>Tortricinae</taxon>
        <taxon>Choristoneura</taxon>
    </lineage>
</organism>
<evidence type="ECO:0000313" key="1">
    <source>
        <dbReference type="EMBL" id="KAI8424645.1"/>
    </source>
</evidence>
<reference evidence="1 2" key="1">
    <citation type="journal article" date="2022" name="Genome Biol. Evol.">
        <title>The Spruce Budworm Genome: Reconstructing the Evolutionary History of Antifreeze Proteins.</title>
        <authorList>
            <person name="Beliveau C."/>
            <person name="Gagne P."/>
            <person name="Picq S."/>
            <person name="Vernygora O."/>
            <person name="Keeling C.I."/>
            <person name="Pinkney K."/>
            <person name="Doucet D."/>
            <person name="Wen F."/>
            <person name="Johnston J.S."/>
            <person name="Maaroufi H."/>
            <person name="Boyle B."/>
            <person name="Laroche J."/>
            <person name="Dewar K."/>
            <person name="Juretic N."/>
            <person name="Blackburn G."/>
            <person name="Nisole A."/>
            <person name="Brunet B."/>
            <person name="Brandao M."/>
            <person name="Lumley L."/>
            <person name="Duan J."/>
            <person name="Quan G."/>
            <person name="Lucarotti C.J."/>
            <person name="Roe A.D."/>
            <person name="Sperling F.A.H."/>
            <person name="Levesque R.C."/>
            <person name="Cusson M."/>
        </authorList>
    </citation>
    <scope>NUCLEOTIDE SEQUENCE [LARGE SCALE GENOMIC DNA]</scope>
    <source>
        <strain evidence="1">Glfc:IPQL:Cfum</strain>
    </source>
</reference>
<dbReference type="Proteomes" id="UP001064048">
    <property type="component" value="Chromosome 4"/>
</dbReference>
<dbReference type="EMBL" id="CM046104">
    <property type="protein sequence ID" value="KAI8424645.1"/>
    <property type="molecule type" value="Genomic_DNA"/>
</dbReference>
<accession>A0ACC0JLB4</accession>
<gene>
    <name evidence="1" type="ORF">MSG28_003072</name>
</gene>
<name>A0ACC0JLB4_CHOFU</name>
<proteinExistence type="predicted"/>
<sequence>MAPLLRELAGRLSGRPVVCARVALAAGAGAADKGRVLLGVGRVAERALKQKTVALPASGLQVWTQGAAAYGHGWARGRAARRRRRAGGAGAGGARRHAGPVSAAPAAREPLEFAALFANWRWCDKRRDNRLRVARSATTRLDAVSLAANAWLAAEAQLPDDGSGALRVWRVRAGGAAEVERAQAAVFFAADCFLGLYTYHAPTATSPYSTTGWSYAWVYQGKEPAHFLQIFKGRMITYVGSADDYDLGHSCQSGRGCADEVHGEMFGGSQTFSRTALLAMCFHFCRLEALRVHWTMVDSVAFLIRKILTDAENPKSYETANLIFKKHEKEAEKTE</sequence>
<comment type="caution">
    <text evidence="1">The sequence shown here is derived from an EMBL/GenBank/DDBJ whole genome shotgun (WGS) entry which is preliminary data.</text>
</comment>
<keyword evidence="2" id="KW-1185">Reference proteome</keyword>
<evidence type="ECO:0000313" key="2">
    <source>
        <dbReference type="Proteomes" id="UP001064048"/>
    </source>
</evidence>